<feature type="region of interest" description="Disordered" evidence="1">
    <location>
        <begin position="302"/>
        <end position="333"/>
    </location>
</feature>
<feature type="compositionally biased region" description="Basic and acidic residues" evidence="1">
    <location>
        <begin position="124"/>
        <end position="133"/>
    </location>
</feature>
<dbReference type="AlphaFoldDB" id="A0AAN8JXF9"/>
<feature type="region of interest" description="Disordered" evidence="1">
    <location>
        <begin position="97"/>
        <end position="160"/>
    </location>
</feature>
<feature type="compositionally biased region" description="Basic and acidic residues" evidence="1">
    <location>
        <begin position="302"/>
        <end position="311"/>
    </location>
</feature>
<name>A0AAN8JXF9_PATCE</name>
<evidence type="ECO:0000313" key="2">
    <source>
        <dbReference type="EMBL" id="KAK6187697.1"/>
    </source>
</evidence>
<protein>
    <submittedName>
        <fullName evidence="2">Uncharacterized protein</fullName>
    </submittedName>
</protein>
<comment type="caution">
    <text evidence="2">The sequence shown here is derived from an EMBL/GenBank/DDBJ whole genome shotgun (WGS) entry which is preliminary data.</text>
</comment>
<keyword evidence="3" id="KW-1185">Reference proteome</keyword>
<dbReference type="Proteomes" id="UP001347796">
    <property type="component" value="Unassembled WGS sequence"/>
</dbReference>
<feature type="region of interest" description="Disordered" evidence="1">
    <location>
        <begin position="365"/>
        <end position="387"/>
    </location>
</feature>
<feature type="compositionally biased region" description="Polar residues" evidence="1">
    <location>
        <begin position="461"/>
        <end position="470"/>
    </location>
</feature>
<dbReference type="EMBL" id="JAZGQO010000004">
    <property type="protein sequence ID" value="KAK6187697.1"/>
    <property type="molecule type" value="Genomic_DNA"/>
</dbReference>
<organism evidence="2 3">
    <name type="scientific">Patella caerulea</name>
    <name type="common">Rayed Mediterranean limpet</name>
    <dbReference type="NCBI Taxonomy" id="87958"/>
    <lineage>
        <taxon>Eukaryota</taxon>
        <taxon>Metazoa</taxon>
        <taxon>Spiralia</taxon>
        <taxon>Lophotrochozoa</taxon>
        <taxon>Mollusca</taxon>
        <taxon>Gastropoda</taxon>
        <taxon>Patellogastropoda</taxon>
        <taxon>Patelloidea</taxon>
        <taxon>Patellidae</taxon>
        <taxon>Patella</taxon>
    </lineage>
</organism>
<evidence type="ECO:0000256" key="1">
    <source>
        <dbReference type="SAM" id="MobiDB-lite"/>
    </source>
</evidence>
<feature type="region of interest" description="Disordered" evidence="1">
    <location>
        <begin position="448"/>
        <end position="476"/>
    </location>
</feature>
<proteinExistence type="predicted"/>
<sequence>MESATDHDLAKDYGFDVTVPNGGILSSAASNRLYKTECRKIYSEFLLNMRDYIFKEEQIKQELSKIHDDPAFPNRNQDFYNSMSSRRSACLRNSINDATGDEHVGPKNKHPCGSIKISKPRPKTVSESRRKSSNDANCESKSSNERLHSVNDKAIPRNTRLPLEQHDAIVDSKSDYASSRKIKMNPRAFSRLVSGKANIRVLNKDNGYVIHPVSESRTSHLMPKDVDRSSVSERLAVVRQKTNYKSPTLSHDLKVNNIVAIKKSLQGDDSTPRLSVGDVMLSARERRSRLFRIQLTNDHIEAKPSDMDIKSPKRNNYFPQVKRSDSKGSSPRLTRQNLARMEMNLQKQAIEKLRNTVIMMTSSLEDPKEDAHKRNKSHLSVLADPPQNKTVDSVDYLSGNETINHNSDKNQNEKILSLRESRNRNVLSKSESQRIYGTPLLRLKDSPRSELSMRPPAIQSGFRSQGSSPRRVSHHDMLTYVRRSKEDDEDRDLQMNRWRQRMAFAVGRI</sequence>
<gene>
    <name evidence="2" type="ORF">SNE40_005664</name>
</gene>
<accession>A0AAN8JXF9</accession>
<reference evidence="2 3" key="1">
    <citation type="submission" date="2024-01" db="EMBL/GenBank/DDBJ databases">
        <title>The genome of the rayed Mediterranean limpet Patella caerulea (Linnaeus, 1758).</title>
        <authorList>
            <person name="Anh-Thu Weber A."/>
            <person name="Halstead-Nussloch G."/>
        </authorList>
    </citation>
    <scope>NUCLEOTIDE SEQUENCE [LARGE SCALE GENOMIC DNA]</scope>
    <source>
        <strain evidence="2">AATW-2023a</strain>
        <tissue evidence="2">Whole specimen</tissue>
    </source>
</reference>
<evidence type="ECO:0000313" key="3">
    <source>
        <dbReference type="Proteomes" id="UP001347796"/>
    </source>
</evidence>
<feature type="compositionally biased region" description="Basic and acidic residues" evidence="1">
    <location>
        <begin position="142"/>
        <end position="155"/>
    </location>
</feature>